<reference evidence="1 2" key="1">
    <citation type="submission" date="2019-07" db="EMBL/GenBank/DDBJ databases">
        <title>Whole genome shotgun sequence of Chryseobacterium lathyri NBRC 105250.</title>
        <authorList>
            <person name="Hosoyama A."/>
            <person name="Uohara A."/>
            <person name="Ohji S."/>
            <person name="Ichikawa N."/>
        </authorList>
    </citation>
    <scope>NUCLEOTIDE SEQUENCE [LARGE SCALE GENOMIC DNA]</scope>
    <source>
        <strain evidence="1 2">NBRC 105250</strain>
    </source>
</reference>
<comment type="caution">
    <text evidence="1">The sequence shown here is derived from an EMBL/GenBank/DDBJ whole genome shotgun (WGS) entry which is preliminary data.</text>
</comment>
<evidence type="ECO:0000313" key="1">
    <source>
        <dbReference type="EMBL" id="GEN72022.1"/>
    </source>
</evidence>
<dbReference type="Proteomes" id="UP000321150">
    <property type="component" value="Unassembled WGS sequence"/>
</dbReference>
<name>A0A511Y9Z6_9FLAO</name>
<dbReference type="AlphaFoldDB" id="A0A511Y9Z6"/>
<dbReference type="EMBL" id="BJYI01000006">
    <property type="protein sequence ID" value="GEN72022.1"/>
    <property type="molecule type" value="Genomic_DNA"/>
</dbReference>
<proteinExistence type="predicted"/>
<sequence length="61" mass="7278">MTKFHYSTEQKQRERPDCVAGKTPFLRFERVFNPGLYRFARMIGYLEDKFFFNAKVHLGSA</sequence>
<accession>A0A511Y9Z6</accession>
<gene>
    <name evidence="1" type="ORF">CLA01_20940</name>
</gene>
<protein>
    <submittedName>
        <fullName evidence="1">Uncharacterized protein</fullName>
    </submittedName>
</protein>
<evidence type="ECO:0000313" key="2">
    <source>
        <dbReference type="Proteomes" id="UP000321150"/>
    </source>
</evidence>
<organism evidence="1 2">
    <name type="scientific">Chryseobacterium lathyri</name>
    <dbReference type="NCBI Taxonomy" id="395933"/>
    <lineage>
        <taxon>Bacteria</taxon>
        <taxon>Pseudomonadati</taxon>
        <taxon>Bacteroidota</taxon>
        <taxon>Flavobacteriia</taxon>
        <taxon>Flavobacteriales</taxon>
        <taxon>Weeksellaceae</taxon>
        <taxon>Chryseobacterium group</taxon>
        <taxon>Chryseobacterium</taxon>
    </lineage>
</organism>